<dbReference type="EMBL" id="LIXN01000002">
    <property type="protein sequence ID" value="KQH83372.1"/>
    <property type="molecule type" value="Genomic_DNA"/>
</dbReference>
<dbReference type="Proteomes" id="UP000051862">
    <property type="component" value="Unassembled WGS sequence"/>
</dbReference>
<keyword evidence="1" id="KW-0472">Membrane</keyword>
<evidence type="ECO:0000313" key="2">
    <source>
        <dbReference type="EMBL" id="ASJ13211.1"/>
    </source>
</evidence>
<dbReference type="EMBL" id="CP015105">
    <property type="protein sequence ID" value="ASJ13211.1"/>
    <property type="molecule type" value="Genomic_DNA"/>
</dbReference>
<evidence type="ECO:0000313" key="4">
    <source>
        <dbReference type="EMBL" id="SEW21013.1"/>
    </source>
</evidence>
<sequence length="97" mass="10614">MARASSLIAPLTFLTFFGAGFLMVVSFFVVGSLGSVIPFADGFSMVLSLMILLPLTKRLLVSVGVREEDARKLALLVGLLSVLVFYVTIPRACWWCR</sequence>
<organism evidence="3 5">
    <name type="scientific">Thermococcus thioreducens</name>
    <dbReference type="NCBI Taxonomy" id="277988"/>
    <lineage>
        <taxon>Archaea</taxon>
        <taxon>Methanobacteriati</taxon>
        <taxon>Methanobacteriota</taxon>
        <taxon>Thermococci</taxon>
        <taxon>Thermococcales</taxon>
        <taxon>Thermococcaceae</taxon>
        <taxon>Thermococcus</taxon>
    </lineage>
</organism>
<dbReference type="KEGG" id="ttd:A3L14_10095"/>
<reference evidence="3 5" key="1">
    <citation type="submission" date="2015-08" db="EMBL/GenBank/DDBJ databases">
        <title>Thermococcus thioreducens DSM 14981 genome sequencing.</title>
        <authorList>
            <person name="Hong S.-J."/>
            <person name="Kim M.-C."/>
            <person name="Shin J.-H."/>
        </authorList>
    </citation>
    <scope>NUCLEOTIDE SEQUENCE [LARGE SCALE GENOMIC DNA]</scope>
    <source>
        <strain evidence="3 5">DSM 14981</strain>
    </source>
</reference>
<reference evidence="4 6" key="3">
    <citation type="submission" date="2016-10" db="EMBL/GenBank/DDBJ databases">
        <authorList>
            <person name="de Groot N.N."/>
        </authorList>
    </citation>
    <scope>NUCLEOTIDE SEQUENCE [LARGE SCALE GENOMIC DNA]</scope>
    <source>
        <strain evidence="4 6">OGL-20</strain>
    </source>
</reference>
<dbReference type="PATRIC" id="fig|277988.4.peg.322"/>
<evidence type="ECO:0000313" key="3">
    <source>
        <dbReference type="EMBL" id="KQH83372.1"/>
    </source>
</evidence>
<accession>A0A0Q2XQ04</accession>
<dbReference type="OrthoDB" id="379589at2157"/>
<feature type="transmembrane region" description="Helical" evidence="1">
    <location>
        <begin position="36"/>
        <end position="53"/>
    </location>
</feature>
<dbReference type="Proteomes" id="UP000250136">
    <property type="component" value="Chromosome"/>
</dbReference>
<name>A0A0Q2XQ04_9EURY</name>
<evidence type="ECO:0000313" key="7">
    <source>
        <dbReference type="Proteomes" id="UP000250136"/>
    </source>
</evidence>
<feature type="transmembrane region" description="Helical" evidence="1">
    <location>
        <begin position="73"/>
        <end position="89"/>
    </location>
</feature>
<dbReference type="Proteomes" id="UP000182125">
    <property type="component" value="Unassembled WGS sequence"/>
</dbReference>
<dbReference type="RefSeq" id="WP_055428582.1">
    <property type="nucleotide sequence ID" value="NZ_FOIW01000003.1"/>
</dbReference>
<evidence type="ECO:0000313" key="6">
    <source>
        <dbReference type="Proteomes" id="UP000182125"/>
    </source>
</evidence>
<keyword evidence="1" id="KW-1133">Transmembrane helix</keyword>
<evidence type="ECO:0000256" key="1">
    <source>
        <dbReference type="SAM" id="Phobius"/>
    </source>
</evidence>
<reference evidence="2 7" key="2">
    <citation type="submission" date="2016-04" db="EMBL/GenBank/DDBJ databases">
        <title>Complete genome sequence of Thermococcus thioreducens type strain OGL-20P.</title>
        <authorList>
            <person name="Oger P.M."/>
        </authorList>
    </citation>
    <scope>NUCLEOTIDE SEQUENCE [LARGE SCALE GENOMIC DNA]</scope>
    <source>
        <strain evidence="2 7">OGL-20P</strain>
    </source>
</reference>
<dbReference type="EMBL" id="FOIW01000003">
    <property type="protein sequence ID" value="SEW21013.1"/>
    <property type="molecule type" value="Genomic_DNA"/>
</dbReference>
<gene>
    <name evidence="2" type="ORF">A3L14_10095</name>
    <name evidence="3" type="ORF">AMR53_01515</name>
    <name evidence="4" type="ORF">SAMN05216170_2120</name>
</gene>
<keyword evidence="7" id="KW-1185">Reference proteome</keyword>
<keyword evidence="1" id="KW-0812">Transmembrane</keyword>
<feature type="transmembrane region" description="Helical" evidence="1">
    <location>
        <begin position="7"/>
        <end position="30"/>
    </location>
</feature>
<dbReference type="STRING" id="277988.SAMN05216170_2120"/>
<proteinExistence type="predicted"/>
<protein>
    <submittedName>
        <fullName evidence="3">Uncharacterized protein</fullName>
    </submittedName>
</protein>
<evidence type="ECO:0000313" key="5">
    <source>
        <dbReference type="Proteomes" id="UP000051862"/>
    </source>
</evidence>
<dbReference type="AlphaFoldDB" id="A0A0Q2XQ04"/>